<protein>
    <submittedName>
        <fullName evidence="2">Uncharacterized protein</fullName>
    </submittedName>
</protein>
<evidence type="ECO:0000256" key="1">
    <source>
        <dbReference type="SAM" id="Phobius"/>
    </source>
</evidence>
<proteinExistence type="predicted"/>
<organism evidence="2">
    <name type="scientific">Xanthomonas hortorum pv. gardneri</name>
    <dbReference type="NCBI Taxonomy" id="2754056"/>
    <lineage>
        <taxon>Bacteria</taxon>
        <taxon>Pseudomonadati</taxon>
        <taxon>Pseudomonadota</taxon>
        <taxon>Gammaproteobacteria</taxon>
        <taxon>Lysobacterales</taxon>
        <taxon>Lysobacteraceae</taxon>
        <taxon>Xanthomonas</taxon>
    </lineage>
</organism>
<name>A0A0G8KTJ6_9XANT</name>
<dbReference type="EMBL" id="LR828254">
    <property type="protein sequence ID" value="CAD0362218.1"/>
    <property type="molecule type" value="Genomic_DNA"/>
</dbReference>
<keyword evidence="1" id="KW-0812">Transmembrane</keyword>
<dbReference type="EMBL" id="LR828254">
    <property type="protein sequence ID" value="CAD0362223.1"/>
    <property type="molecule type" value="Genomic_DNA"/>
</dbReference>
<dbReference type="RefSeq" id="WP_031424504.1">
    <property type="nucleotide sequence ID" value="NZ_CP018729.1"/>
</dbReference>
<feature type="transmembrane region" description="Helical" evidence="1">
    <location>
        <begin position="21"/>
        <end position="39"/>
    </location>
</feature>
<geneLocation type="plasmid" evidence="2">
    <name>CFBP8129_p211</name>
</geneLocation>
<dbReference type="AlphaFoldDB" id="A0A0G8KTJ6"/>
<accession>A0A0G8KTJ6</accession>
<keyword evidence="1" id="KW-0472">Membrane</keyword>
<feature type="transmembrane region" description="Helical" evidence="1">
    <location>
        <begin position="45"/>
        <end position="63"/>
    </location>
</feature>
<keyword evidence="2" id="KW-0614">Plasmid</keyword>
<reference evidence="2" key="1">
    <citation type="submission" date="2020-07" db="EMBL/GenBank/DDBJ databases">
        <authorList>
            <person name="Pothier F. J."/>
        </authorList>
    </citation>
    <scope>NUCLEOTIDE SEQUENCE [LARGE SCALE GENOMIC DNA]</scope>
    <source>
        <plasmid evidence="2">CFBP8129_p211</plasmid>
    </source>
</reference>
<feature type="transmembrane region" description="Helical" evidence="1">
    <location>
        <begin position="70"/>
        <end position="87"/>
    </location>
</feature>
<gene>
    <name evidence="2" type="ORF">CFBP8129_45230</name>
</gene>
<sequence length="157" mass="17137">MKLSLDEMKLLHSLAQIRLGKAWTYLAFAAIAIMVWNLAASPMSFVTLATVSAAVLLIVGGVASDTLVKSAVMAFVCVWAPIFRFFFLDLFQGPASAAQPAAMQKYFETMLPFLDYLLYIMPLTGCLVGGLRLAVAVVEVRAFANEIRVLEGRSVRV</sequence>
<evidence type="ECO:0000313" key="2">
    <source>
        <dbReference type="EMBL" id="CAD0362218.1"/>
    </source>
</evidence>
<feature type="transmembrane region" description="Helical" evidence="1">
    <location>
        <begin position="116"/>
        <end position="138"/>
    </location>
</feature>
<keyword evidence="1" id="KW-1133">Transmembrane helix</keyword>